<dbReference type="SFLD" id="SFLDG01072">
    <property type="entry name" value="dehydrogenase_like"/>
    <property type="match status" value="1"/>
</dbReference>
<keyword evidence="4" id="KW-0479">Metal-binding</keyword>
<dbReference type="RefSeq" id="WP_309940703.1">
    <property type="nucleotide sequence ID" value="NZ_AP025306.1"/>
</dbReference>
<evidence type="ECO:0000256" key="1">
    <source>
        <dbReference type="ARBA" id="ARBA00001966"/>
    </source>
</evidence>
<evidence type="ECO:0000256" key="2">
    <source>
        <dbReference type="ARBA" id="ARBA00022485"/>
    </source>
</evidence>
<dbReference type="SFLD" id="SFLDF00285">
    <property type="entry name" value="anaerobic_Ser-type_sulfatase-m"/>
    <property type="match status" value="1"/>
</dbReference>
<protein>
    <recommendedName>
        <fullName evidence="8">Radical SAM core domain-containing protein</fullName>
    </recommendedName>
</protein>
<keyword evidence="5" id="KW-0408">Iron</keyword>
<dbReference type="Gene3D" id="3.20.20.70">
    <property type="entry name" value="Aldolase class I"/>
    <property type="match status" value="1"/>
</dbReference>
<comment type="cofactor">
    <cofactor evidence="1">
        <name>[4Fe-4S] cluster</name>
        <dbReference type="ChEBI" id="CHEBI:49883"/>
    </cofactor>
</comment>
<organism evidence="9 10">
    <name type="scientific">Aureibacter tunicatorum</name>
    <dbReference type="NCBI Taxonomy" id="866807"/>
    <lineage>
        <taxon>Bacteria</taxon>
        <taxon>Pseudomonadati</taxon>
        <taxon>Bacteroidota</taxon>
        <taxon>Cytophagia</taxon>
        <taxon>Cytophagales</taxon>
        <taxon>Persicobacteraceae</taxon>
        <taxon>Aureibacter</taxon>
    </lineage>
</organism>
<dbReference type="GO" id="GO:0016491">
    <property type="term" value="F:oxidoreductase activity"/>
    <property type="evidence" value="ECO:0007669"/>
    <property type="project" value="InterPro"/>
</dbReference>
<accession>A0AAE3XRB8</accession>
<feature type="domain" description="Radical SAM core" evidence="8">
    <location>
        <begin position="15"/>
        <end position="265"/>
    </location>
</feature>
<dbReference type="PANTHER" id="PTHR43273:SF3">
    <property type="entry name" value="ANAEROBIC SULFATASE-MATURATING ENZYME HOMOLOG ASLB-RELATED"/>
    <property type="match status" value="1"/>
</dbReference>
<evidence type="ECO:0000256" key="3">
    <source>
        <dbReference type="ARBA" id="ARBA00022691"/>
    </source>
</evidence>
<dbReference type="InterPro" id="IPR023867">
    <property type="entry name" value="Sulphatase_maturase_rSAM"/>
</dbReference>
<dbReference type="Proteomes" id="UP001185092">
    <property type="component" value="Unassembled WGS sequence"/>
</dbReference>
<keyword evidence="3" id="KW-0949">S-adenosyl-L-methionine</keyword>
<dbReference type="SFLD" id="SFLDG01067">
    <property type="entry name" value="SPASM/twitch_domain_containing"/>
    <property type="match status" value="1"/>
</dbReference>
<dbReference type="InterPro" id="IPR047207">
    <property type="entry name" value="SPASM_anSME"/>
</dbReference>
<evidence type="ECO:0000256" key="6">
    <source>
        <dbReference type="ARBA" id="ARBA00023014"/>
    </source>
</evidence>
<reference evidence="9" key="1">
    <citation type="submission" date="2023-07" db="EMBL/GenBank/DDBJ databases">
        <title>Genomic Encyclopedia of Type Strains, Phase IV (KMG-IV): sequencing the most valuable type-strain genomes for metagenomic binning, comparative biology and taxonomic classification.</title>
        <authorList>
            <person name="Goeker M."/>
        </authorList>
    </citation>
    <scope>NUCLEOTIDE SEQUENCE</scope>
    <source>
        <strain evidence="9">DSM 26174</strain>
    </source>
</reference>
<dbReference type="NCBIfam" id="TIGR03942">
    <property type="entry name" value="sulfatase_rSAM"/>
    <property type="match status" value="1"/>
</dbReference>
<keyword evidence="10" id="KW-1185">Reference proteome</keyword>
<dbReference type="NCBIfam" id="TIGR04085">
    <property type="entry name" value="rSAM_more_4Fe4S"/>
    <property type="match status" value="1"/>
</dbReference>
<name>A0AAE3XRB8_9BACT</name>
<gene>
    <name evidence="9" type="ORF">HNQ88_003699</name>
</gene>
<dbReference type="SFLD" id="SFLDG01384">
    <property type="entry name" value="thioether_bond_formation_requi"/>
    <property type="match status" value="1"/>
</dbReference>
<dbReference type="InterPro" id="IPR013785">
    <property type="entry name" value="Aldolase_TIM"/>
</dbReference>
<evidence type="ECO:0000256" key="7">
    <source>
        <dbReference type="ARBA" id="ARBA00023601"/>
    </source>
</evidence>
<dbReference type="SUPFAM" id="SSF102114">
    <property type="entry name" value="Radical SAM enzymes"/>
    <property type="match status" value="1"/>
</dbReference>
<dbReference type="SFLD" id="SFLDG01386">
    <property type="entry name" value="main_SPASM_domain-containing"/>
    <property type="match status" value="1"/>
</dbReference>
<sequence length="437" mass="50845">MSHTVNFLTAEGDIKEQRKNFHMMIKPIGPVCNLACAYCYYLEKENIYEDKKSTPSRFKMSEDILEIYVRDYIKSQPKENPKVVFAWQGGEPTLLGVEYFEKAIELQQKYTDGRDIENTLQTNGMFIDERWAEFLATHDFLVGISIDGPKDIHDNYRVNKGGKGTWDRVMKSVQILRKHNVRFNTLTVVSSLTAKHPLRVYNFLKQIGSQWMQFLPIQERRATNPKEKLKLVAHDYKGKTEVTEETVRPQQWKRFLTTIFDEWVRNDVGRIFVKEFDDTLESWCGLTAPSCVHSKYCGDGLAIEHNGDVYTCDHYVYPEYKLGNIKDESLLAIANSPVQEKFGTDKFDTLSQKCKACPFLKICYGECPKHRFGKTEMGEDQAYLCEGYFGYYKHVTPYMNTMRALIEMNRAPYEVMELIRIKDKKDKKAKGSKQSQL</sequence>
<dbReference type="InterPro" id="IPR034491">
    <property type="entry name" value="Anaerob_Ser_sulfatase-maturase"/>
</dbReference>
<keyword evidence="2" id="KW-0004">4Fe-4S</keyword>
<dbReference type="SFLD" id="SFLDS00029">
    <property type="entry name" value="Radical_SAM"/>
    <property type="match status" value="1"/>
</dbReference>
<dbReference type="Pfam" id="PF13186">
    <property type="entry name" value="SPASM"/>
    <property type="match status" value="1"/>
</dbReference>
<evidence type="ECO:0000313" key="9">
    <source>
        <dbReference type="EMBL" id="MDR6240623.1"/>
    </source>
</evidence>
<comment type="similarity">
    <text evidence="7">Belongs to the radical SAM superfamily. Anaerobic sulfatase-maturating enzyme family.</text>
</comment>
<evidence type="ECO:0000259" key="8">
    <source>
        <dbReference type="PROSITE" id="PS51918"/>
    </source>
</evidence>
<dbReference type="GO" id="GO:0051539">
    <property type="term" value="F:4 iron, 4 sulfur cluster binding"/>
    <property type="evidence" value="ECO:0007669"/>
    <property type="project" value="UniProtKB-KW"/>
</dbReference>
<dbReference type="InterPro" id="IPR007197">
    <property type="entry name" value="rSAM"/>
</dbReference>
<dbReference type="PANTHER" id="PTHR43273">
    <property type="entry name" value="ANAEROBIC SULFATASE-MATURATING ENZYME HOMOLOG ASLB-RELATED"/>
    <property type="match status" value="1"/>
</dbReference>
<dbReference type="AlphaFoldDB" id="A0AAE3XRB8"/>
<dbReference type="InterPro" id="IPR023885">
    <property type="entry name" value="4Fe4S-binding_SPASM_dom"/>
</dbReference>
<evidence type="ECO:0000256" key="4">
    <source>
        <dbReference type="ARBA" id="ARBA00022723"/>
    </source>
</evidence>
<proteinExistence type="inferred from homology"/>
<evidence type="ECO:0000313" key="10">
    <source>
        <dbReference type="Proteomes" id="UP001185092"/>
    </source>
</evidence>
<dbReference type="EMBL" id="JAVDQD010000005">
    <property type="protein sequence ID" value="MDR6240623.1"/>
    <property type="molecule type" value="Genomic_DNA"/>
</dbReference>
<comment type="caution">
    <text evidence="9">The sequence shown here is derived from an EMBL/GenBank/DDBJ whole genome shotgun (WGS) entry which is preliminary data.</text>
</comment>
<dbReference type="GO" id="GO:0046872">
    <property type="term" value="F:metal ion binding"/>
    <property type="evidence" value="ECO:0007669"/>
    <property type="project" value="UniProtKB-KW"/>
</dbReference>
<dbReference type="Pfam" id="PF04055">
    <property type="entry name" value="Radical_SAM"/>
    <property type="match status" value="1"/>
</dbReference>
<dbReference type="InterPro" id="IPR058240">
    <property type="entry name" value="rSAM_sf"/>
</dbReference>
<keyword evidence="6" id="KW-0411">Iron-sulfur</keyword>
<dbReference type="CDD" id="cd01335">
    <property type="entry name" value="Radical_SAM"/>
    <property type="match status" value="1"/>
</dbReference>
<dbReference type="CDD" id="cd21120">
    <property type="entry name" value="SPASM_anSME"/>
    <property type="match status" value="1"/>
</dbReference>
<evidence type="ECO:0000256" key="5">
    <source>
        <dbReference type="ARBA" id="ARBA00023004"/>
    </source>
</evidence>
<dbReference type="PROSITE" id="PS51918">
    <property type="entry name" value="RADICAL_SAM"/>
    <property type="match status" value="1"/>
</dbReference>